<feature type="domain" description="Carboxyltransferase" evidence="4">
    <location>
        <begin position="1"/>
        <end position="188"/>
    </location>
</feature>
<organism evidence="5 6">
    <name type="scientific">Spongisporangium articulatum</name>
    <dbReference type="NCBI Taxonomy" id="3362603"/>
    <lineage>
        <taxon>Bacteria</taxon>
        <taxon>Bacillati</taxon>
        <taxon>Actinomycetota</taxon>
        <taxon>Actinomycetes</taxon>
        <taxon>Kineosporiales</taxon>
        <taxon>Kineosporiaceae</taxon>
        <taxon>Spongisporangium</taxon>
    </lineage>
</organism>
<evidence type="ECO:0000313" key="6">
    <source>
        <dbReference type="Proteomes" id="UP001612915"/>
    </source>
</evidence>
<dbReference type="SMART" id="SM00796">
    <property type="entry name" value="AHS1"/>
    <property type="match status" value="1"/>
</dbReference>
<comment type="caution">
    <text evidence="5">The sequence shown here is derived from an EMBL/GenBank/DDBJ whole genome shotgun (WGS) entry which is preliminary data.</text>
</comment>
<dbReference type="Pfam" id="PF02682">
    <property type="entry name" value="CT_C_D"/>
    <property type="match status" value="1"/>
</dbReference>
<dbReference type="PANTHER" id="PTHR34698">
    <property type="entry name" value="5-OXOPROLINASE SUBUNIT B"/>
    <property type="match status" value="1"/>
</dbReference>
<dbReference type="InterPro" id="IPR003833">
    <property type="entry name" value="CT_C_D"/>
</dbReference>
<sequence>MNFRRVGETGLLVEVDEPALHLATALAERDLPGVSDVVPAERTLLLRFDPRRTDAGTLEATVRATTTAAVDLSDETVTLDVVYDGEDLAEAAALAGLDVPALVAAHAAATWRVMFSGFAPGFGYLRCDDRRLDVPRRDTARTRVPAGSVALAAGYSGVYPTASPGGWQLIGRTDARLWDLDRDPPALLRPGVRVRFRMV</sequence>
<dbReference type="Gene3D" id="2.40.100.10">
    <property type="entry name" value="Cyclophilin-like"/>
    <property type="match status" value="1"/>
</dbReference>
<dbReference type="PANTHER" id="PTHR34698:SF2">
    <property type="entry name" value="5-OXOPROLINASE SUBUNIT B"/>
    <property type="match status" value="1"/>
</dbReference>
<name>A0ABW8AIY1_9ACTN</name>
<evidence type="ECO:0000259" key="4">
    <source>
        <dbReference type="SMART" id="SM00796"/>
    </source>
</evidence>
<dbReference type="InterPro" id="IPR029000">
    <property type="entry name" value="Cyclophilin-like_dom_sf"/>
</dbReference>
<accession>A0ABW8AIY1</accession>
<dbReference type="SUPFAM" id="SSF50891">
    <property type="entry name" value="Cyclophilin-like"/>
    <property type="match status" value="1"/>
</dbReference>
<dbReference type="Proteomes" id="UP001612915">
    <property type="component" value="Unassembled WGS sequence"/>
</dbReference>
<proteinExistence type="predicted"/>
<reference evidence="5 6" key="1">
    <citation type="submission" date="2024-10" db="EMBL/GenBank/DDBJ databases">
        <title>The Natural Products Discovery Center: Release of the First 8490 Sequenced Strains for Exploring Actinobacteria Biosynthetic Diversity.</title>
        <authorList>
            <person name="Kalkreuter E."/>
            <person name="Kautsar S.A."/>
            <person name="Yang D."/>
            <person name="Bader C.D."/>
            <person name="Teijaro C.N."/>
            <person name="Fluegel L."/>
            <person name="Davis C.M."/>
            <person name="Simpson J.R."/>
            <person name="Lauterbach L."/>
            <person name="Steele A.D."/>
            <person name="Gui C."/>
            <person name="Meng S."/>
            <person name="Li G."/>
            <person name="Viehrig K."/>
            <person name="Ye F."/>
            <person name="Su P."/>
            <person name="Kiefer A.F."/>
            <person name="Nichols A."/>
            <person name="Cepeda A.J."/>
            <person name="Yan W."/>
            <person name="Fan B."/>
            <person name="Jiang Y."/>
            <person name="Adhikari A."/>
            <person name="Zheng C.-J."/>
            <person name="Schuster L."/>
            <person name="Cowan T.M."/>
            <person name="Smanski M.J."/>
            <person name="Chevrette M.G."/>
            <person name="De Carvalho L.P.S."/>
            <person name="Shen B."/>
        </authorList>
    </citation>
    <scope>NUCLEOTIDE SEQUENCE [LARGE SCALE GENOMIC DNA]</scope>
    <source>
        <strain evidence="5 6">NPDC049639</strain>
    </source>
</reference>
<dbReference type="RefSeq" id="WP_398274781.1">
    <property type="nucleotide sequence ID" value="NZ_JBITLV010000001.1"/>
</dbReference>
<keyword evidence="3" id="KW-0067">ATP-binding</keyword>
<evidence type="ECO:0000256" key="2">
    <source>
        <dbReference type="ARBA" id="ARBA00022801"/>
    </source>
</evidence>
<dbReference type="EMBL" id="JBITLV010000001">
    <property type="protein sequence ID" value="MFI7585967.1"/>
    <property type="molecule type" value="Genomic_DNA"/>
</dbReference>
<evidence type="ECO:0000313" key="5">
    <source>
        <dbReference type="EMBL" id="MFI7585967.1"/>
    </source>
</evidence>
<dbReference type="Gene3D" id="3.30.1360.40">
    <property type="match status" value="1"/>
</dbReference>
<keyword evidence="2 5" id="KW-0378">Hydrolase</keyword>
<protein>
    <submittedName>
        <fullName evidence="5">Allophanate hydrolase subunit 1</fullName>
    </submittedName>
</protein>
<evidence type="ECO:0000256" key="3">
    <source>
        <dbReference type="ARBA" id="ARBA00022840"/>
    </source>
</evidence>
<keyword evidence="1" id="KW-0547">Nucleotide-binding</keyword>
<gene>
    <name evidence="5" type="ORF">ACIB24_02690</name>
</gene>
<dbReference type="InterPro" id="IPR010016">
    <property type="entry name" value="PxpB"/>
</dbReference>
<evidence type="ECO:0000256" key="1">
    <source>
        <dbReference type="ARBA" id="ARBA00022741"/>
    </source>
</evidence>
<dbReference type="GO" id="GO:0016787">
    <property type="term" value="F:hydrolase activity"/>
    <property type="evidence" value="ECO:0007669"/>
    <property type="project" value="UniProtKB-KW"/>
</dbReference>
<keyword evidence="6" id="KW-1185">Reference proteome</keyword>
<dbReference type="SUPFAM" id="SSF160467">
    <property type="entry name" value="PH0987 N-terminal domain-like"/>
    <property type="match status" value="1"/>
</dbReference>